<organism evidence="1 2">
    <name type="scientific">Mangrovibacter phragmitis</name>
    <dbReference type="NCBI Taxonomy" id="1691903"/>
    <lineage>
        <taxon>Bacteria</taxon>
        <taxon>Pseudomonadati</taxon>
        <taxon>Pseudomonadota</taxon>
        <taxon>Gammaproteobacteria</taxon>
        <taxon>Enterobacterales</taxon>
        <taxon>Enterobacteriaceae</taxon>
        <taxon>Mangrovibacter</taxon>
    </lineage>
</organism>
<protein>
    <submittedName>
        <fullName evidence="1">Uncharacterized protein</fullName>
    </submittedName>
</protein>
<comment type="caution">
    <text evidence="1">The sequence shown here is derived from an EMBL/GenBank/DDBJ whole genome shotgun (WGS) entry which is preliminary data.</text>
</comment>
<dbReference type="Proteomes" id="UP000078225">
    <property type="component" value="Unassembled WGS sequence"/>
</dbReference>
<sequence length="86" mass="9567">MDAVVVLHEHRIGFIVLRDEDGGFIVAELQSSDDIQRGDIISGVFDVSQTQTFTNKANEDEVDLRVHGMGMTEEEAIKFIQDKTAS</sequence>
<gene>
    <name evidence="1" type="ORF">A9B99_18555</name>
</gene>
<proteinExistence type="predicted"/>
<name>A0A1B7L7C6_9ENTR</name>
<dbReference type="AlphaFoldDB" id="A0A1B7L7C6"/>
<keyword evidence="2" id="KW-1185">Reference proteome</keyword>
<dbReference type="STRING" id="1691903.A9B99_18555"/>
<reference evidence="2" key="1">
    <citation type="submission" date="2016-05" db="EMBL/GenBank/DDBJ databases">
        <authorList>
            <person name="Behera P."/>
            <person name="Vaishampayan P."/>
            <person name="Singh N."/>
            <person name="Raina V."/>
            <person name="Suar M."/>
            <person name="Pattnaik A."/>
            <person name="Rastogi G."/>
        </authorList>
    </citation>
    <scope>NUCLEOTIDE SEQUENCE [LARGE SCALE GENOMIC DNA]</scope>
    <source>
        <strain evidence="2">MP23</strain>
    </source>
</reference>
<dbReference type="EMBL" id="LYRP01000002">
    <property type="protein sequence ID" value="OAT78165.1"/>
    <property type="molecule type" value="Genomic_DNA"/>
</dbReference>
<accession>A0A1B7L7C6</accession>
<evidence type="ECO:0000313" key="1">
    <source>
        <dbReference type="EMBL" id="OAT78165.1"/>
    </source>
</evidence>
<evidence type="ECO:0000313" key="2">
    <source>
        <dbReference type="Proteomes" id="UP000078225"/>
    </source>
</evidence>